<reference evidence="2" key="2">
    <citation type="submission" date="2023-05" db="EMBL/GenBank/DDBJ databases">
        <authorList>
            <consortium name="Lawrence Berkeley National Laboratory"/>
            <person name="Steindorff A."/>
            <person name="Hensen N."/>
            <person name="Bonometti L."/>
            <person name="Westerberg I."/>
            <person name="Brannstrom I.O."/>
            <person name="Guillou S."/>
            <person name="Cros-Aarteil S."/>
            <person name="Calhoun S."/>
            <person name="Haridas S."/>
            <person name="Kuo A."/>
            <person name="Mondo S."/>
            <person name="Pangilinan J."/>
            <person name="Riley R."/>
            <person name="Labutti K."/>
            <person name="Andreopoulos B."/>
            <person name="Lipzen A."/>
            <person name="Chen C."/>
            <person name="Yanf M."/>
            <person name="Daum C."/>
            <person name="Ng V."/>
            <person name="Clum A."/>
            <person name="Ohm R."/>
            <person name="Martin F."/>
            <person name="Silar P."/>
            <person name="Natvig D."/>
            <person name="Lalanne C."/>
            <person name="Gautier V."/>
            <person name="Ament-Velasquez S.L."/>
            <person name="Kruys A."/>
            <person name="Hutchinson M.I."/>
            <person name="Powell A.J."/>
            <person name="Barry K."/>
            <person name="Miller A.N."/>
            <person name="Grigoriev I.V."/>
            <person name="Debuchy R."/>
            <person name="Gladieux P."/>
            <person name="Thoren M.H."/>
            <person name="Johannesson H."/>
        </authorList>
    </citation>
    <scope>NUCLEOTIDE SEQUENCE</scope>
    <source>
        <strain evidence="2">CBS 315.58</strain>
    </source>
</reference>
<sequence length="214" mass="24813">MPHHIPWEVKVKSHPGSSKSETHSEPDWTKRRSGSIGFKNRDGGRTDITHPDHDHEHDHEHDHDPGVDREAEEKEHAREIADACWMRSEPRQKIDGWELVNFRDVIKHQYSFHLKHPENRSLAWRYVLETTEDWIKEKEPWPANLAKKQPQEKAHEGKDTVKVASTGHGPDEEAWRRKAGGTEPNLTPPERTLLVDVIPPWRRYMGSEGRGVGV</sequence>
<dbReference type="Proteomes" id="UP001303160">
    <property type="component" value="Unassembled WGS sequence"/>
</dbReference>
<feature type="region of interest" description="Disordered" evidence="1">
    <location>
        <begin position="1"/>
        <end position="77"/>
    </location>
</feature>
<evidence type="ECO:0000256" key="1">
    <source>
        <dbReference type="SAM" id="MobiDB-lite"/>
    </source>
</evidence>
<feature type="compositionally biased region" description="Basic and acidic residues" evidence="1">
    <location>
        <begin position="39"/>
        <end position="77"/>
    </location>
</feature>
<accession>A0AAN6XSB7</accession>
<feature type="compositionally biased region" description="Basic and acidic residues" evidence="1">
    <location>
        <begin position="149"/>
        <end position="161"/>
    </location>
</feature>
<reference evidence="2" key="1">
    <citation type="journal article" date="2023" name="Mol. Phylogenet. Evol.">
        <title>Genome-scale phylogeny and comparative genomics of the fungal order Sordariales.</title>
        <authorList>
            <person name="Hensen N."/>
            <person name="Bonometti L."/>
            <person name="Westerberg I."/>
            <person name="Brannstrom I.O."/>
            <person name="Guillou S."/>
            <person name="Cros-Aarteil S."/>
            <person name="Calhoun S."/>
            <person name="Haridas S."/>
            <person name="Kuo A."/>
            <person name="Mondo S."/>
            <person name="Pangilinan J."/>
            <person name="Riley R."/>
            <person name="LaButti K."/>
            <person name="Andreopoulos B."/>
            <person name="Lipzen A."/>
            <person name="Chen C."/>
            <person name="Yan M."/>
            <person name="Daum C."/>
            <person name="Ng V."/>
            <person name="Clum A."/>
            <person name="Steindorff A."/>
            <person name="Ohm R.A."/>
            <person name="Martin F."/>
            <person name="Silar P."/>
            <person name="Natvig D.O."/>
            <person name="Lalanne C."/>
            <person name="Gautier V."/>
            <person name="Ament-Velasquez S.L."/>
            <person name="Kruys A."/>
            <person name="Hutchinson M.I."/>
            <person name="Powell A.J."/>
            <person name="Barry K."/>
            <person name="Miller A.N."/>
            <person name="Grigoriev I.V."/>
            <person name="Debuchy R."/>
            <person name="Gladieux P."/>
            <person name="Hiltunen Thoren M."/>
            <person name="Johannesson H."/>
        </authorList>
    </citation>
    <scope>NUCLEOTIDE SEQUENCE</scope>
    <source>
        <strain evidence="2">CBS 315.58</strain>
    </source>
</reference>
<organism evidence="2 3">
    <name type="scientific">Triangularia verruculosa</name>
    <dbReference type="NCBI Taxonomy" id="2587418"/>
    <lineage>
        <taxon>Eukaryota</taxon>
        <taxon>Fungi</taxon>
        <taxon>Dikarya</taxon>
        <taxon>Ascomycota</taxon>
        <taxon>Pezizomycotina</taxon>
        <taxon>Sordariomycetes</taxon>
        <taxon>Sordariomycetidae</taxon>
        <taxon>Sordariales</taxon>
        <taxon>Podosporaceae</taxon>
        <taxon>Triangularia</taxon>
    </lineage>
</organism>
<dbReference type="AlphaFoldDB" id="A0AAN6XSB7"/>
<comment type="caution">
    <text evidence="2">The sequence shown here is derived from an EMBL/GenBank/DDBJ whole genome shotgun (WGS) entry which is preliminary data.</text>
</comment>
<name>A0AAN6XSB7_9PEZI</name>
<dbReference type="EMBL" id="MU863881">
    <property type="protein sequence ID" value="KAK4204575.1"/>
    <property type="molecule type" value="Genomic_DNA"/>
</dbReference>
<evidence type="ECO:0000313" key="3">
    <source>
        <dbReference type="Proteomes" id="UP001303160"/>
    </source>
</evidence>
<keyword evidence="3" id="KW-1185">Reference proteome</keyword>
<protein>
    <submittedName>
        <fullName evidence="2">Uncharacterized protein</fullName>
    </submittedName>
</protein>
<feature type="compositionally biased region" description="Basic and acidic residues" evidence="1">
    <location>
        <begin position="1"/>
        <end position="11"/>
    </location>
</feature>
<feature type="region of interest" description="Disordered" evidence="1">
    <location>
        <begin position="145"/>
        <end position="191"/>
    </location>
</feature>
<proteinExistence type="predicted"/>
<evidence type="ECO:0000313" key="2">
    <source>
        <dbReference type="EMBL" id="KAK4204575.1"/>
    </source>
</evidence>
<gene>
    <name evidence="2" type="ORF">QBC40DRAFT_330951</name>
</gene>
<feature type="compositionally biased region" description="Basic and acidic residues" evidence="1">
    <location>
        <begin position="20"/>
        <end position="30"/>
    </location>
</feature>